<name>A0A9N7UG97_PLEPL</name>
<organism evidence="2 3">
    <name type="scientific">Pleuronectes platessa</name>
    <name type="common">European plaice</name>
    <dbReference type="NCBI Taxonomy" id="8262"/>
    <lineage>
        <taxon>Eukaryota</taxon>
        <taxon>Metazoa</taxon>
        <taxon>Chordata</taxon>
        <taxon>Craniata</taxon>
        <taxon>Vertebrata</taxon>
        <taxon>Euteleostomi</taxon>
        <taxon>Actinopterygii</taxon>
        <taxon>Neopterygii</taxon>
        <taxon>Teleostei</taxon>
        <taxon>Neoteleostei</taxon>
        <taxon>Acanthomorphata</taxon>
        <taxon>Carangaria</taxon>
        <taxon>Pleuronectiformes</taxon>
        <taxon>Pleuronectoidei</taxon>
        <taxon>Pleuronectidae</taxon>
        <taxon>Pleuronectes</taxon>
    </lineage>
</organism>
<dbReference type="EMBL" id="CADEAL010001218">
    <property type="protein sequence ID" value="CAB1430240.1"/>
    <property type="molecule type" value="Genomic_DNA"/>
</dbReference>
<sequence>SVCMSDGSSLALCGGVADDGGSLSRWSAKKNNSKRSTILQHLLATPHQQMLQNSSALEIKGSGAIDRPKHGRRNNEAEPGKRSCISTASIRLPVLYTNERENTASTGKMCGVLNLVKTSPSATPQDISLFNLLVAYSGLLSSHTVGG</sequence>
<feature type="non-terminal residue" evidence="2">
    <location>
        <position position="147"/>
    </location>
</feature>
<evidence type="ECO:0000256" key="1">
    <source>
        <dbReference type="SAM" id="MobiDB-lite"/>
    </source>
</evidence>
<evidence type="ECO:0000313" key="3">
    <source>
        <dbReference type="Proteomes" id="UP001153269"/>
    </source>
</evidence>
<accession>A0A9N7UG97</accession>
<dbReference type="AlphaFoldDB" id="A0A9N7UG97"/>
<dbReference type="Proteomes" id="UP001153269">
    <property type="component" value="Unassembled WGS sequence"/>
</dbReference>
<proteinExistence type="predicted"/>
<evidence type="ECO:0000313" key="2">
    <source>
        <dbReference type="EMBL" id="CAB1430240.1"/>
    </source>
</evidence>
<reference evidence="2" key="1">
    <citation type="submission" date="2020-03" db="EMBL/GenBank/DDBJ databases">
        <authorList>
            <person name="Weist P."/>
        </authorList>
    </citation>
    <scope>NUCLEOTIDE SEQUENCE</scope>
</reference>
<gene>
    <name evidence="2" type="ORF">PLEPLA_LOCUS18222</name>
</gene>
<comment type="caution">
    <text evidence="2">The sequence shown here is derived from an EMBL/GenBank/DDBJ whole genome shotgun (WGS) entry which is preliminary data.</text>
</comment>
<feature type="region of interest" description="Disordered" evidence="1">
    <location>
        <begin position="59"/>
        <end position="81"/>
    </location>
</feature>
<keyword evidence="3" id="KW-1185">Reference proteome</keyword>
<protein>
    <submittedName>
        <fullName evidence="2">Uncharacterized protein</fullName>
    </submittedName>
</protein>